<dbReference type="Pfam" id="PF12724">
    <property type="entry name" value="Flavodoxin_5"/>
    <property type="match status" value="1"/>
</dbReference>
<reference evidence="2" key="1">
    <citation type="thesis" date="2015" institute="Rutgers" country="The State University of New Jersey, 14 College Farm Rd., New Brunswick, NJ, USA">
        <title>Ammonia toxicity in bacteria and its implications for treatment of and resource recovery from highly nitrogenous organic wastes.</title>
        <authorList>
            <person name="Luther A.K."/>
        </authorList>
    </citation>
    <scope>NUCLEOTIDE SEQUENCE</scope>
    <source>
        <strain evidence="2">RT-10B</strain>
    </source>
</reference>
<dbReference type="EMBL" id="JYGE01000002">
    <property type="protein sequence ID" value="PSJ32163.1"/>
    <property type="molecule type" value="Genomic_DNA"/>
</dbReference>
<protein>
    <submittedName>
        <fullName evidence="2">Flavodoxin</fullName>
    </submittedName>
</protein>
<dbReference type="GO" id="GO:0006783">
    <property type="term" value="P:heme biosynthetic process"/>
    <property type="evidence" value="ECO:0007669"/>
    <property type="project" value="TreeGrafter"/>
</dbReference>
<evidence type="ECO:0000313" key="3">
    <source>
        <dbReference type="Proteomes" id="UP000241434"/>
    </source>
</evidence>
<dbReference type="InterPro" id="IPR026816">
    <property type="entry name" value="Flavodoxin_dom"/>
</dbReference>
<accession>A0A2P7Q2G6</accession>
<sequence length="156" mass="17871">MKTLIICYSYYKNHTEKIARVFKDRIGCNLIKLDGKNDLDIDIEDYDLIGFGSGIYAESISPKIFLLIDKLNLKGKNVFVFSTSGIGKKFYNKSLIKVLKSKGAIVRGSFACMGSFVTKDFSNFKLFDLFAFFARNHPNKKDFKDAEKFIDRVIDF</sequence>
<dbReference type="OrthoDB" id="4564047at2"/>
<dbReference type="SUPFAM" id="SSF52218">
    <property type="entry name" value="Flavoproteins"/>
    <property type="match status" value="1"/>
</dbReference>
<name>A0A2P7Q2G6_9FIRM</name>
<dbReference type="InterPro" id="IPR052200">
    <property type="entry name" value="Protoporphyrinogen_IX_DH"/>
</dbReference>
<dbReference type="GO" id="GO:0070819">
    <property type="term" value="F:menaquinone-dependent protoporphyrinogen oxidase activity"/>
    <property type="evidence" value="ECO:0007669"/>
    <property type="project" value="TreeGrafter"/>
</dbReference>
<dbReference type="Proteomes" id="UP000241434">
    <property type="component" value="Unassembled WGS sequence"/>
</dbReference>
<gene>
    <name evidence="2" type="ORF">UF10_01940</name>
</gene>
<dbReference type="Gene3D" id="3.40.50.360">
    <property type="match status" value="1"/>
</dbReference>
<feature type="domain" description="Flavodoxin" evidence="1">
    <location>
        <begin position="6"/>
        <end position="92"/>
    </location>
</feature>
<organism evidence="2 3">
    <name type="scientific">Peptostreptococcus russellii</name>
    <dbReference type="NCBI Taxonomy" id="215200"/>
    <lineage>
        <taxon>Bacteria</taxon>
        <taxon>Bacillati</taxon>
        <taxon>Bacillota</taxon>
        <taxon>Clostridia</taxon>
        <taxon>Peptostreptococcales</taxon>
        <taxon>Peptostreptococcaceae</taxon>
        <taxon>Peptostreptococcus</taxon>
    </lineage>
</organism>
<comment type="caution">
    <text evidence="2">The sequence shown here is derived from an EMBL/GenBank/DDBJ whole genome shotgun (WGS) entry which is preliminary data.</text>
</comment>
<keyword evidence="3" id="KW-1185">Reference proteome</keyword>
<dbReference type="AlphaFoldDB" id="A0A2P7Q2G6"/>
<proteinExistence type="predicted"/>
<dbReference type="RefSeq" id="WP_106776146.1">
    <property type="nucleotide sequence ID" value="NZ_JYGE01000002.1"/>
</dbReference>
<evidence type="ECO:0000259" key="1">
    <source>
        <dbReference type="Pfam" id="PF12724"/>
    </source>
</evidence>
<dbReference type="InterPro" id="IPR029039">
    <property type="entry name" value="Flavoprotein-like_sf"/>
</dbReference>
<evidence type="ECO:0000313" key="2">
    <source>
        <dbReference type="EMBL" id="PSJ32163.1"/>
    </source>
</evidence>
<dbReference type="PANTHER" id="PTHR38030:SF2">
    <property type="entry name" value="PROTOPORPHYRINOGEN IX DEHYDROGENASE [QUINONE]"/>
    <property type="match status" value="1"/>
</dbReference>
<dbReference type="GO" id="GO:0010181">
    <property type="term" value="F:FMN binding"/>
    <property type="evidence" value="ECO:0007669"/>
    <property type="project" value="TreeGrafter"/>
</dbReference>
<dbReference type="PANTHER" id="PTHR38030">
    <property type="entry name" value="PROTOPORPHYRINOGEN IX DEHYDROGENASE [MENAQUINONE]"/>
    <property type="match status" value="1"/>
</dbReference>